<accession>A0A563D845</accession>
<dbReference type="AlphaFoldDB" id="A0A563D845"/>
<dbReference type="Gene3D" id="2.60.120.40">
    <property type="match status" value="1"/>
</dbReference>
<evidence type="ECO:0000313" key="1">
    <source>
        <dbReference type="EMBL" id="TWP26239.1"/>
    </source>
</evidence>
<proteinExistence type="predicted"/>
<dbReference type="InterPro" id="IPR008983">
    <property type="entry name" value="Tumour_necrosis_fac-like_dom"/>
</dbReference>
<dbReference type="Proteomes" id="UP000319499">
    <property type="component" value="Unassembled WGS sequence"/>
</dbReference>
<name>A0A563D845_9FLAO</name>
<organism evidence="1 2">
    <name type="scientific">Apibacter muscae</name>
    <dbReference type="NCBI Taxonomy" id="2509004"/>
    <lineage>
        <taxon>Bacteria</taxon>
        <taxon>Pseudomonadati</taxon>
        <taxon>Bacteroidota</taxon>
        <taxon>Flavobacteriia</taxon>
        <taxon>Flavobacteriales</taxon>
        <taxon>Weeksellaceae</taxon>
        <taxon>Apibacter</taxon>
    </lineage>
</organism>
<keyword evidence="2" id="KW-1185">Reference proteome</keyword>
<reference evidence="1 2" key="1">
    <citation type="submission" date="2019-02" db="EMBL/GenBank/DDBJ databases">
        <title>Apibacter muscae sp. nov.: a novel member of the house fly microbiota.</title>
        <authorList>
            <person name="Park R."/>
        </authorList>
    </citation>
    <scope>NUCLEOTIDE SEQUENCE [LARGE SCALE GENOMIC DNA]</scope>
    <source>
        <strain evidence="1 2">AL1</strain>
    </source>
</reference>
<gene>
    <name evidence="1" type="ORF">ETU09_11125</name>
</gene>
<dbReference type="RefSeq" id="WP_146293590.1">
    <property type="nucleotide sequence ID" value="NZ_SELH01000026.1"/>
</dbReference>
<evidence type="ECO:0008006" key="3">
    <source>
        <dbReference type="Google" id="ProtNLM"/>
    </source>
</evidence>
<evidence type="ECO:0000313" key="2">
    <source>
        <dbReference type="Proteomes" id="UP000319499"/>
    </source>
</evidence>
<dbReference type="EMBL" id="SELH01000026">
    <property type="protein sequence ID" value="TWP26239.1"/>
    <property type="molecule type" value="Genomic_DNA"/>
</dbReference>
<protein>
    <recommendedName>
        <fullName evidence="3">C1q domain-containing protein</fullName>
    </recommendedName>
</protein>
<dbReference type="SUPFAM" id="SSF49842">
    <property type="entry name" value="TNF-like"/>
    <property type="match status" value="1"/>
</dbReference>
<sequence length="265" mass="29994">MRSAFVNLCLFIYIMSPSQVGINTSNPEATLDIRQSNFVLDDIFSIKDSQGNQIFTIKNDGRVQTKGVNNSPLLFDLRGGEEGDVLAVGNTTLSYEDAGEGVIKYEIDSNKYYLSTDSAWKEINLKPLRVLVSARPQEGITIENDLTKKFINWKILSDDYQSMDLTSGYFKAPHSGNYAFYLNITFQKSMVNANTYFETSFLTSDDKKIKCFDTYAVSSTNYPTIQCSGSFLLDQDETFHVEIFQNTGYSQTIIQEYSFFSIVEL</sequence>
<dbReference type="OrthoDB" id="1242646at2"/>
<comment type="caution">
    <text evidence="1">The sequence shown here is derived from an EMBL/GenBank/DDBJ whole genome shotgun (WGS) entry which is preliminary data.</text>
</comment>